<dbReference type="EMBL" id="FOGT01000013">
    <property type="protein sequence ID" value="SES26580.1"/>
    <property type="molecule type" value="Genomic_DNA"/>
</dbReference>
<feature type="transmembrane region" description="Helical" evidence="1">
    <location>
        <begin position="34"/>
        <end position="54"/>
    </location>
</feature>
<feature type="transmembrane region" description="Helical" evidence="1">
    <location>
        <begin position="98"/>
        <end position="120"/>
    </location>
</feature>
<keyword evidence="1" id="KW-1133">Transmembrane helix</keyword>
<protein>
    <submittedName>
        <fullName evidence="2">Uncharacterized protein</fullName>
    </submittedName>
</protein>
<evidence type="ECO:0000313" key="3">
    <source>
        <dbReference type="Proteomes" id="UP000198571"/>
    </source>
</evidence>
<evidence type="ECO:0000256" key="1">
    <source>
        <dbReference type="SAM" id="Phobius"/>
    </source>
</evidence>
<dbReference type="Proteomes" id="UP000198571">
    <property type="component" value="Unassembled WGS sequence"/>
</dbReference>
<organism evidence="2 3">
    <name type="scientific">Salipaludibacillus aurantiacus</name>
    <dbReference type="NCBI Taxonomy" id="1601833"/>
    <lineage>
        <taxon>Bacteria</taxon>
        <taxon>Bacillati</taxon>
        <taxon>Bacillota</taxon>
        <taxon>Bacilli</taxon>
        <taxon>Bacillales</taxon>
        <taxon>Bacillaceae</taxon>
    </lineage>
</organism>
<sequence>MMIYVMYAGSILLSLLIAVFSGLPITPTLGFTRPYLEYFIIGASSTALYIYYIYRYQPHFKVRYMFFGLLAGLISFLIISFIQLNLRTDLMSPLSFFYYHWTEGVAVLCGAVLLPVVLFSHQVKCPNCRKHSFFDQKLIFSTNKYYTFPVNEYMLLSEFEEQYKHLAKAEESRSLTSLSAFEGTVFHFYKSKCKCCGEQYVCRKKEVSEKSEAFSSEREGN</sequence>
<dbReference type="STRING" id="1601833.SAMN05518684_11358"/>
<feature type="transmembrane region" description="Helical" evidence="1">
    <location>
        <begin position="66"/>
        <end position="86"/>
    </location>
</feature>
<name>A0A1H9VXR0_9BACI</name>
<keyword evidence="1" id="KW-0812">Transmembrane</keyword>
<dbReference type="AlphaFoldDB" id="A0A1H9VXR0"/>
<dbReference type="RefSeq" id="WP_093053998.1">
    <property type="nucleotide sequence ID" value="NZ_FOGT01000013.1"/>
</dbReference>
<keyword evidence="3" id="KW-1185">Reference proteome</keyword>
<evidence type="ECO:0000313" key="2">
    <source>
        <dbReference type="EMBL" id="SES26580.1"/>
    </source>
</evidence>
<keyword evidence="1" id="KW-0472">Membrane</keyword>
<accession>A0A1H9VXR0</accession>
<proteinExistence type="predicted"/>
<gene>
    <name evidence="2" type="ORF">SAMN05518684_11358</name>
</gene>
<reference evidence="3" key="1">
    <citation type="submission" date="2016-10" db="EMBL/GenBank/DDBJ databases">
        <authorList>
            <person name="Varghese N."/>
            <person name="Submissions S."/>
        </authorList>
    </citation>
    <scope>NUCLEOTIDE SEQUENCE [LARGE SCALE GENOMIC DNA]</scope>
    <source>
        <strain evidence="3">S9</strain>
    </source>
</reference>